<protein>
    <recommendedName>
        <fullName evidence="5">Mid2 domain-containing protein</fullName>
    </recommendedName>
</protein>
<dbReference type="RefSeq" id="XP_041200371.1">
    <property type="nucleotide sequence ID" value="XM_041339133.1"/>
</dbReference>
<feature type="compositionally biased region" description="Basic residues" evidence="1">
    <location>
        <begin position="445"/>
        <end position="455"/>
    </location>
</feature>
<feature type="region of interest" description="Disordered" evidence="1">
    <location>
        <begin position="432"/>
        <end position="485"/>
    </location>
</feature>
<feature type="region of interest" description="Disordered" evidence="1">
    <location>
        <begin position="301"/>
        <end position="320"/>
    </location>
</feature>
<feature type="compositionally biased region" description="Low complexity" evidence="1">
    <location>
        <begin position="432"/>
        <end position="441"/>
    </location>
</feature>
<keyword evidence="2" id="KW-0472">Membrane</keyword>
<sequence length="485" mass="49021">MSCTLAATATQYTTITTFTTSTSLSQSVLNNQATVTTIVQQTCIATGTLSGSNSTGCLSSAAVTQVNTIGGGAVTTQVPIIATVPVTQTQPTNTLFASCSDGSTPSQTTSTTGQTSSSSTPSPVTTSVLVETTPAPSIITQSSSTTLSNGDVVATLVTTTSTLPASSVYVPSVIASPTVTGTKSGSGSGTDVAPIVGGVLGGFVGLIVVVSALWYFCRRRRSWDDIFDREAIEDEEFDSPVAVRRSRDRTMLDLGAEPKPYQYGLVGHVTPPPGSGSSPSSHHPSFSASVASTHSRNTSVTPLLGISSAPGNTSKVSISGSTQAAQTAAAQRHLSATSQSTSQSSVGLRSLSVVSTSSATPLLGGSGSSSLSSGNRVDELGAFDPLNRTGSPAPVIDRRVLQIINDGPQSPKSIASPAPAPTLAPVLAPTLVPAPASSSAPARPPGKRAPRRRRSNGVVVHTDAGSVSPNTGGTTPNEPPPYSRE</sequence>
<keyword evidence="4" id="KW-1185">Reference proteome</keyword>
<evidence type="ECO:0000256" key="2">
    <source>
        <dbReference type="SAM" id="Phobius"/>
    </source>
</evidence>
<dbReference type="GeneID" id="64633149"/>
<keyword evidence="2" id="KW-0812">Transmembrane</keyword>
<feature type="compositionally biased region" description="Low complexity" evidence="1">
    <location>
        <begin position="102"/>
        <end position="126"/>
    </location>
</feature>
<evidence type="ECO:0008006" key="5">
    <source>
        <dbReference type="Google" id="ProtNLM"/>
    </source>
</evidence>
<keyword evidence="2" id="KW-1133">Transmembrane helix</keyword>
<proteinExistence type="predicted"/>
<reference evidence="3" key="1">
    <citation type="journal article" date="2020" name="New Phytol.">
        <title>Comparative genomics reveals dynamic genome evolution in host specialist ectomycorrhizal fungi.</title>
        <authorList>
            <person name="Lofgren L.A."/>
            <person name="Nguyen N.H."/>
            <person name="Vilgalys R."/>
            <person name="Ruytinx J."/>
            <person name="Liao H.L."/>
            <person name="Branco S."/>
            <person name="Kuo A."/>
            <person name="LaButti K."/>
            <person name="Lipzen A."/>
            <person name="Andreopoulos W."/>
            <person name="Pangilinan J."/>
            <person name="Riley R."/>
            <person name="Hundley H."/>
            <person name="Na H."/>
            <person name="Barry K."/>
            <person name="Grigoriev I.V."/>
            <person name="Stajich J.E."/>
            <person name="Kennedy P.G."/>
        </authorList>
    </citation>
    <scope>NUCLEOTIDE SEQUENCE</scope>
    <source>
        <strain evidence="3">MN1</strain>
    </source>
</reference>
<feature type="region of interest" description="Disordered" evidence="1">
    <location>
        <begin position="407"/>
        <end position="426"/>
    </location>
</feature>
<feature type="region of interest" description="Disordered" evidence="1">
    <location>
        <begin position="96"/>
        <end position="126"/>
    </location>
</feature>
<feature type="compositionally biased region" description="Polar residues" evidence="1">
    <location>
        <begin position="309"/>
        <end position="320"/>
    </location>
</feature>
<evidence type="ECO:0000313" key="4">
    <source>
        <dbReference type="Proteomes" id="UP000807769"/>
    </source>
</evidence>
<feature type="region of interest" description="Disordered" evidence="1">
    <location>
        <begin position="262"/>
        <end position="292"/>
    </location>
</feature>
<dbReference type="OrthoDB" id="3263215at2759"/>
<feature type="transmembrane region" description="Helical" evidence="2">
    <location>
        <begin position="192"/>
        <end position="216"/>
    </location>
</feature>
<accession>A0A9P7EQ83</accession>
<name>A0A9P7EQ83_9AGAM</name>
<gene>
    <name evidence="3" type="ORF">BJ212DRAFT_1474673</name>
</gene>
<dbReference type="EMBL" id="JABBWG010000001">
    <property type="protein sequence ID" value="KAG1827524.1"/>
    <property type="molecule type" value="Genomic_DNA"/>
</dbReference>
<feature type="compositionally biased region" description="Low complexity" evidence="1">
    <location>
        <begin position="408"/>
        <end position="426"/>
    </location>
</feature>
<evidence type="ECO:0000256" key="1">
    <source>
        <dbReference type="SAM" id="MobiDB-lite"/>
    </source>
</evidence>
<organism evidence="3 4">
    <name type="scientific">Suillus subaureus</name>
    <dbReference type="NCBI Taxonomy" id="48587"/>
    <lineage>
        <taxon>Eukaryota</taxon>
        <taxon>Fungi</taxon>
        <taxon>Dikarya</taxon>
        <taxon>Basidiomycota</taxon>
        <taxon>Agaricomycotina</taxon>
        <taxon>Agaricomycetes</taxon>
        <taxon>Agaricomycetidae</taxon>
        <taxon>Boletales</taxon>
        <taxon>Suillineae</taxon>
        <taxon>Suillaceae</taxon>
        <taxon>Suillus</taxon>
    </lineage>
</organism>
<dbReference type="Proteomes" id="UP000807769">
    <property type="component" value="Unassembled WGS sequence"/>
</dbReference>
<feature type="compositionally biased region" description="Low complexity" evidence="1">
    <location>
        <begin position="275"/>
        <end position="292"/>
    </location>
</feature>
<dbReference type="AlphaFoldDB" id="A0A9P7EQ83"/>
<comment type="caution">
    <text evidence="3">The sequence shown here is derived from an EMBL/GenBank/DDBJ whole genome shotgun (WGS) entry which is preliminary data.</text>
</comment>
<evidence type="ECO:0000313" key="3">
    <source>
        <dbReference type="EMBL" id="KAG1827524.1"/>
    </source>
</evidence>